<dbReference type="SUPFAM" id="SSF55874">
    <property type="entry name" value="ATPase domain of HSP90 chaperone/DNA topoisomerase II/histidine kinase"/>
    <property type="match status" value="1"/>
</dbReference>
<dbReference type="Gene3D" id="6.10.340.10">
    <property type="match status" value="1"/>
</dbReference>
<dbReference type="CDD" id="cd12912">
    <property type="entry name" value="PDC2_MCP_like"/>
    <property type="match status" value="1"/>
</dbReference>
<evidence type="ECO:0000256" key="4">
    <source>
        <dbReference type="ARBA" id="ARBA00022475"/>
    </source>
</evidence>
<keyword evidence="11 12" id="KW-0472">Membrane</keyword>
<accession>A0A3S0A6S2</accession>
<dbReference type="GO" id="GO:0000155">
    <property type="term" value="F:phosphorelay sensor kinase activity"/>
    <property type="evidence" value="ECO:0007669"/>
    <property type="project" value="InterPro"/>
</dbReference>
<keyword evidence="12" id="KW-0812">Transmembrane</keyword>
<proteinExistence type="predicted"/>
<keyword evidence="9" id="KW-0067">ATP-binding</keyword>
<keyword evidence="8 15" id="KW-0418">Kinase</keyword>
<dbReference type="InterPro" id="IPR050640">
    <property type="entry name" value="Bact_2-comp_sensor_kinase"/>
</dbReference>
<dbReference type="InterPro" id="IPR003660">
    <property type="entry name" value="HAMP_dom"/>
</dbReference>
<keyword evidence="10" id="KW-0902">Two-component regulatory system</keyword>
<dbReference type="EC" id="2.7.13.3" evidence="3"/>
<dbReference type="PROSITE" id="PS50885">
    <property type="entry name" value="HAMP"/>
    <property type="match status" value="1"/>
</dbReference>
<name>A0A3S0A6S2_9BACL</name>
<dbReference type="Proteomes" id="UP000276128">
    <property type="component" value="Unassembled WGS sequence"/>
</dbReference>
<dbReference type="RefSeq" id="WP_126144819.1">
    <property type="nucleotide sequence ID" value="NZ_RXHU01000118.1"/>
</dbReference>
<sequence length="604" mass="67925">MFFSLRSRLMAVFSVLLIIPFAALAYIVSEEATKTIKASIESGAAQTIEQFASHVVTLLTQVEDTGNQVVSSRTTQEWLNVHLNADNTIQERVLTKQRLREYLSSYAVNTSNGVSISAFAEDAGGLWTQDTTYRSSAWFRNFMEAGKRWTTAHKDPDQSDEYLRTRSVNAYLFPLVQLQSLRNVGFIKVNYPTTLLRDAIEKIRIGRTGRVVLLTKDGESVLDQPLGGQEELVQRGLAHIAAESGEEASGIFPIQEEGGENLIFFRKLPAQEWIIVGMVPEGELYQKITQIRRTILVVTGMLLLLAMLAALWLSAGITKPLSHMGRAMKYVQRGEFGQALQVMPKVREGHSEVDYVIGVFQGMTYRLRELIETEFATNLRRKNAEYKALLLQINPHFYNNTLEIISGLAAMKREDLVMDATEAMGKMMRYSLNLNRDWVTVAEEMAYIRDYVLLLELRHGERLHVEVEEDPAAAGVRVAKFIIQPLVENAVKYSLEKAGTARVEIRTQAEEERVRLMIRDNGVGMPSELVTDLQAELRGGESVAILSSEGQSIGLRNVLSRCRLAYGEAFEVEIHSQVGEGTEIVLFVPIERGDERHVSDHARR</sequence>
<comment type="subcellular location">
    <subcellularLocation>
        <location evidence="2">Cell membrane</location>
        <topology evidence="2">Multi-pass membrane protein</topology>
    </subcellularLocation>
</comment>
<dbReference type="Pfam" id="PF06580">
    <property type="entry name" value="His_kinase"/>
    <property type="match status" value="1"/>
</dbReference>
<dbReference type="Gene3D" id="3.30.450.20">
    <property type="entry name" value="PAS domain"/>
    <property type="match status" value="1"/>
</dbReference>
<dbReference type="PANTHER" id="PTHR34220">
    <property type="entry name" value="SENSOR HISTIDINE KINASE YPDA"/>
    <property type="match status" value="1"/>
</dbReference>
<evidence type="ECO:0000259" key="13">
    <source>
        <dbReference type="PROSITE" id="PS50109"/>
    </source>
</evidence>
<evidence type="ECO:0000256" key="11">
    <source>
        <dbReference type="ARBA" id="ARBA00023136"/>
    </source>
</evidence>
<dbReference type="GO" id="GO:0005524">
    <property type="term" value="F:ATP binding"/>
    <property type="evidence" value="ECO:0007669"/>
    <property type="project" value="UniProtKB-KW"/>
</dbReference>
<dbReference type="InterPro" id="IPR005467">
    <property type="entry name" value="His_kinase_dom"/>
</dbReference>
<keyword evidence="4" id="KW-1003">Cell membrane</keyword>
<keyword evidence="5" id="KW-0597">Phosphoprotein</keyword>
<evidence type="ECO:0000256" key="3">
    <source>
        <dbReference type="ARBA" id="ARBA00012438"/>
    </source>
</evidence>
<comment type="caution">
    <text evidence="15">The sequence shown here is derived from an EMBL/GenBank/DDBJ whole genome shotgun (WGS) entry which is preliminary data.</text>
</comment>
<keyword evidence="6" id="KW-0808">Transferase</keyword>
<dbReference type="Pfam" id="PF02518">
    <property type="entry name" value="HATPase_c"/>
    <property type="match status" value="1"/>
</dbReference>
<evidence type="ECO:0000256" key="8">
    <source>
        <dbReference type="ARBA" id="ARBA00022777"/>
    </source>
</evidence>
<evidence type="ECO:0000256" key="6">
    <source>
        <dbReference type="ARBA" id="ARBA00022679"/>
    </source>
</evidence>
<comment type="catalytic activity">
    <reaction evidence="1">
        <text>ATP + protein L-histidine = ADP + protein N-phospho-L-histidine.</text>
        <dbReference type="EC" id="2.7.13.3"/>
    </reaction>
</comment>
<evidence type="ECO:0000256" key="12">
    <source>
        <dbReference type="SAM" id="Phobius"/>
    </source>
</evidence>
<organism evidence="15 16">
    <name type="scientific">Paenibacillus whitsoniae</name>
    <dbReference type="NCBI Taxonomy" id="2496558"/>
    <lineage>
        <taxon>Bacteria</taxon>
        <taxon>Bacillati</taxon>
        <taxon>Bacillota</taxon>
        <taxon>Bacilli</taxon>
        <taxon>Bacillales</taxon>
        <taxon>Paenibacillaceae</taxon>
        <taxon>Paenibacillus</taxon>
    </lineage>
</organism>
<evidence type="ECO:0000313" key="16">
    <source>
        <dbReference type="Proteomes" id="UP000276128"/>
    </source>
</evidence>
<dbReference type="InterPro" id="IPR003594">
    <property type="entry name" value="HATPase_dom"/>
</dbReference>
<evidence type="ECO:0000259" key="14">
    <source>
        <dbReference type="PROSITE" id="PS50885"/>
    </source>
</evidence>
<feature type="transmembrane region" description="Helical" evidence="12">
    <location>
        <begin position="295"/>
        <end position="318"/>
    </location>
</feature>
<keyword evidence="12" id="KW-1133">Transmembrane helix</keyword>
<dbReference type="AlphaFoldDB" id="A0A3S0A6S2"/>
<protein>
    <recommendedName>
        <fullName evidence="3">histidine kinase</fullName>
        <ecNumber evidence="3">2.7.13.3</ecNumber>
    </recommendedName>
</protein>
<dbReference type="InterPro" id="IPR036890">
    <property type="entry name" value="HATPase_C_sf"/>
</dbReference>
<feature type="domain" description="Histidine kinase" evidence="13">
    <location>
        <begin position="482"/>
        <end position="592"/>
    </location>
</feature>
<gene>
    <name evidence="15" type="ORF">EJQ19_29510</name>
</gene>
<dbReference type="EMBL" id="RXHU01000118">
    <property type="protein sequence ID" value="RTE02370.1"/>
    <property type="molecule type" value="Genomic_DNA"/>
</dbReference>
<evidence type="ECO:0000256" key="9">
    <source>
        <dbReference type="ARBA" id="ARBA00022840"/>
    </source>
</evidence>
<keyword evidence="7" id="KW-0547">Nucleotide-binding</keyword>
<evidence type="ECO:0000313" key="15">
    <source>
        <dbReference type="EMBL" id="RTE02370.1"/>
    </source>
</evidence>
<dbReference type="SMART" id="SM00387">
    <property type="entry name" value="HATPase_c"/>
    <property type="match status" value="1"/>
</dbReference>
<dbReference type="InterPro" id="IPR010559">
    <property type="entry name" value="Sig_transdc_His_kin_internal"/>
</dbReference>
<evidence type="ECO:0000256" key="5">
    <source>
        <dbReference type="ARBA" id="ARBA00022553"/>
    </source>
</evidence>
<keyword evidence="16" id="KW-1185">Reference proteome</keyword>
<feature type="domain" description="HAMP" evidence="14">
    <location>
        <begin position="315"/>
        <end position="372"/>
    </location>
</feature>
<dbReference type="PANTHER" id="PTHR34220:SF7">
    <property type="entry name" value="SENSOR HISTIDINE KINASE YPDA"/>
    <property type="match status" value="1"/>
</dbReference>
<dbReference type="PROSITE" id="PS50109">
    <property type="entry name" value="HIS_KIN"/>
    <property type="match status" value="1"/>
</dbReference>
<dbReference type="OrthoDB" id="9776552at2"/>
<evidence type="ECO:0000256" key="2">
    <source>
        <dbReference type="ARBA" id="ARBA00004651"/>
    </source>
</evidence>
<evidence type="ECO:0000256" key="7">
    <source>
        <dbReference type="ARBA" id="ARBA00022741"/>
    </source>
</evidence>
<evidence type="ECO:0000256" key="10">
    <source>
        <dbReference type="ARBA" id="ARBA00023012"/>
    </source>
</evidence>
<dbReference type="Gene3D" id="3.30.565.10">
    <property type="entry name" value="Histidine kinase-like ATPase, C-terminal domain"/>
    <property type="match status" value="1"/>
</dbReference>
<reference evidence="15 16" key="1">
    <citation type="submission" date="2018-12" db="EMBL/GenBank/DDBJ databases">
        <title>Bacillus ochoae sp. nov., Paenibacillus whitsoniae sp. nov., Paenibacillus spiritus sp. nov. Isolated from the Mars Exploration Rover during spacecraft assembly.</title>
        <authorList>
            <person name="Seuylemezian A."/>
            <person name="Vaishampayan P."/>
        </authorList>
    </citation>
    <scope>NUCLEOTIDE SEQUENCE [LARGE SCALE GENOMIC DNA]</scope>
    <source>
        <strain evidence="15 16">MER 54</strain>
    </source>
</reference>
<evidence type="ECO:0000256" key="1">
    <source>
        <dbReference type="ARBA" id="ARBA00000085"/>
    </source>
</evidence>
<dbReference type="GO" id="GO:0005886">
    <property type="term" value="C:plasma membrane"/>
    <property type="evidence" value="ECO:0007669"/>
    <property type="project" value="UniProtKB-SubCell"/>
</dbReference>